<accession>A0A9P8SCK9</accession>
<dbReference type="InterPro" id="IPR051055">
    <property type="entry name" value="PIF1_helicase"/>
</dbReference>
<keyword evidence="4" id="KW-1185">Reference proteome</keyword>
<name>A0A9P8SCK9_9HYPO</name>
<dbReference type="OrthoDB" id="4917073at2759"/>
<dbReference type="Pfam" id="PF05970">
    <property type="entry name" value="PIF1"/>
    <property type="match status" value="1"/>
</dbReference>
<feature type="domain" description="DNA helicase Pif1-like DEAD-box helicase" evidence="2">
    <location>
        <begin position="209"/>
        <end position="349"/>
    </location>
</feature>
<evidence type="ECO:0000313" key="4">
    <source>
        <dbReference type="Proteomes" id="UP000824596"/>
    </source>
</evidence>
<gene>
    <name evidence="3" type="ORF">HRG_11936</name>
</gene>
<dbReference type="GO" id="GO:0016787">
    <property type="term" value="F:hydrolase activity"/>
    <property type="evidence" value="ECO:0007669"/>
    <property type="project" value="UniProtKB-KW"/>
</dbReference>
<dbReference type="InterPro" id="IPR010285">
    <property type="entry name" value="DNA_helicase_pif1-like_DEAD"/>
</dbReference>
<keyword evidence="1 3" id="KW-0347">Helicase</keyword>
<keyword evidence="1" id="KW-0227">DNA damage</keyword>
<keyword evidence="1" id="KW-0233">DNA recombination</keyword>
<dbReference type="PANTHER" id="PTHR47642:SF5">
    <property type="entry name" value="ATP-DEPENDENT DNA HELICASE"/>
    <property type="match status" value="1"/>
</dbReference>
<comment type="similarity">
    <text evidence="1">Belongs to the helicase family.</text>
</comment>
<evidence type="ECO:0000313" key="3">
    <source>
        <dbReference type="EMBL" id="KAH0957004.1"/>
    </source>
</evidence>
<dbReference type="EC" id="5.6.2.3" evidence="1"/>
<dbReference type="InterPro" id="IPR027417">
    <property type="entry name" value="P-loop_NTPase"/>
</dbReference>
<proteinExistence type="inferred from homology"/>
<dbReference type="GeneID" id="68361064"/>
<keyword evidence="1" id="KW-0378">Hydrolase</keyword>
<dbReference type="Proteomes" id="UP000824596">
    <property type="component" value="Unassembled WGS sequence"/>
</dbReference>
<dbReference type="AlphaFoldDB" id="A0A9P8SCK9"/>
<comment type="cofactor">
    <cofactor evidence="1">
        <name>Mg(2+)</name>
        <dbReference type="ChEBI" id="CHEBI:18420"/>
    </cofactor>
</comment>
<comment type="catalytic activity">
    <reaction evidence="1">
        <text>ATP + H2O = ADP + phosphate + H(+)</text>
        <dbReference type="Rhea" id="RHEA:13065"/>
        <dbReference type="ChEBI" id="CHEBI:15377"/>
        <dbReference type="ChEBI" id="CHEBI:15378"/>
        <dbReference type="ChEBI" id="CHEBI:30616"/>
        <dbReference type="ChEBI" id="CHEBI:43474"/>
        <dbReference type="ChEBI" id="CHEBI:456216"/>
        <dbReference type="EC" id="5.6.2.3"/>
    </reaction>
</comment>
<keyword evidence="1" id="KW-0067">ATP-binding</keyword>
<dbReference type="GO" id="GO:0000723">
    <property type="term" value="P:telomere maintenance"/>
    <property type="evidence" value="ECO:0007669"/>
    <property type="project" value="InterPro"/>
</dbReference>
<keyword evidence="1" id="KW-0234">DNA repair</keyword>
<reference evidence="3" key="1">
    <citation type="submission" date="2021-09" db="EMBL/GenBank/DDBJ databases">
        <title>A high-quality genome of the endoparasitic fungus Hirsutella rhossiliensis with a comparison of Hirsutella genomes reveals transposable elements contributing to genome size variation.</title>
        <authorList>
            <person name="Lin R."/>
            <person name="Jiao Y."/>
            <person name="Sun X."/>
            <person name="Ling J."/>
            <person name="Xie B."/>
            <person name="Cheng X."/>
        </authorList>
    </citation>
    <scope>NUCLEOTIDE SEQUENCE</scope>
    <source>
        <strain evidence="3">HR02</strain>
    </source>
</reference>
<keyword evidence="1" id="KW-0547">Nucleotide-binding</keyword>
<evidence type="ECO:0000259" key="2">
    <source>
        <dbReference type="Pfam" id="PF05970"/>
    </source>
</evidence>
<dbReference type="GO" id="GO:0005524">
    <property type="term" value="F:ATP binding"/>
    <property type="evidence" value="ECO:0007669"/>
    <property type="project" value="UniProtKB-KW"/>
</dbReference>
<organism evidence="3 4">
    <name type="scientific">Hirsutella rhossiliensis</name>
    <dbReference type="NCBI Taxonomy" id="111463"/>
    <lineage>
        <taxon>Eukaryota</taxon>
        <taxon>Fungi</taxon>
        <taxon>Dikarya</taxon>
        <taxon>Ascomycota</taxon>
        <taxon>Pezizomycotina</taxon>
        <taxon>Sordariomycetes</taxon>
        <taxon>Hypocreomycetidae</taxon>
        <taxon>Hypocreales</taxon>
        <taxon>Ophiocordycipitaceae</taxon>
        <taxon>Hirsutella</taxon>
    </lineage>
</organism>
<dbReference type="GO" id="GO:0006310">
    <property type="term" value="P:DNA recombination"/>
    <property type="evidence" value="ECO:0007669"/>
    <property type="project" value="UniProtKB-KW"/>
</dbReference>
<comment type="caution">
    <text evidence="3">The sequence shown here is derived from an EMBL/GenBank/DDBJ whole genome shotgun (WGS) entry which is preliminary data.</text>
</comment>
<protein>
    <recommendedName>
        <fullName evidence="1">ATP-dependent DNA helicase</fullName>
        <ecNumber evidence="1">5.6.2.3</ecNumber>
    </recommendedName>
</protein>
<sequence>MAKCHQNYTALLQVLQNAVRDSHATRDSHVLRDLIRDLCQENPLEEGRPLVQRHEGIYEQIRRNQDSPLRQYPTLSGEDVQAAAKAQGMLHLQQLDEIESGFQGVTLPPRSADVDDMLVSHCDVEISFPGHGQDVVAQGPRMFLDINPATGFVEMGHIAATSYTLNYLQTMALQLVCGFLDRYTTDPDSAGQHLQYTGGPGGQPHLLQVTGTSGSAAARIGGTTIHSACGLDAHRSPNKPPPPFSEAKKWAWKQKLVLVIDEVSMLGGTTLYDVSRHLQSLRDCLDKPFGSIPVILLMGDFHQFAPVRETSLLVDRMLDEAHAPLRQSTISHHRGCSLWHMFKTVVLLEEQVRTRDDPQLGALLDRVRAGMQTQQDLVLLNTKLLDRSQITFHSGLRAITPLNRNRWSLNMEAVVDWARFNKRHISVFISATRPTPGEVARCLES</sequence>
<dbReference type="Gene3D" id="3.40.50.300">
    <property type="entry name" value="P-loop containing nucleotide triphosphate hydrolases"/>
    <property type="match status" value="1"/>
</dbReference>
<dbReference type="RefSeq" id="XP_044714518.1">
    <property type="nucleotide sequence ID" value="XM_044870406.1"/>
</dbReference>
<dbReference type="GO" id="GO:0006281">
    <property type="term" value="P:DNA repair"/>
    <property type="evidence" value="ECO:0007669"/>
    <property type="project" value="UniProtKB-KW"/>
</dbReference>
<dbReference type="PANTHER" id="PTHR47642">
    <property type="entry name" value="ATP-DEPENDENT DNA HELICASE"/>
    <property type="match status" value="1"/>
</dbReference>
<dbReference type="EMBL" id="JAIZPD010000028">
    <property type="protein sequence ID" value="KAH0957004.1"/>
    <property type="molecule type" value="Genomic_DNA"/>
</dbReference>
<dbReference type="GO" id="GO:0043139">
    <property type="term" value="F:5'-3' DNA helicase activity"/>
    <property type="evidence" value="ECO:0007669"/>
    <property type="project" value="UniProtKB-EC"/>
</dbReference>
<evidence type="ECO:0000256" key="1">
    <source>
        <dbReference type="RuleBase" id="RU363044"/>
    </source>
</evidence>